<evidence type="ECO:0000313" key="1">
    <source>
        <dbReference type="EMBL" id="KAL3635882.1"/>
    </source>
</evidence>
<keyword evidence="2" id="KW-1185">Reference proteome</keyword>
<gene>
    <name evidence="1" type="ORF">CASFOL_020429</name>
</gene>
<protein>
    <submittedName>
        <fullName evidence="1">Uncharacterized protein</fullName>
    </submittedName>
</protein>
<organism evidence="1 2">
    <name type="scientific">Castilleja foliolosa</name>
    <dbReference type="NCBI Taxonomy" id="1961234"/>
    <lineage>
        <taxon>Eukaryota</taxon>
        <taxon>Viridiplantae</taxon>
        <taxon>Streptophyta</taxon>
        <taxon>Embryophyta</taxon>
        <taxon>Tracheophyta</taxon>
        <taxon>Spermatophyta</taxon>
        <taxon>Magnoliopsida</taxon>
        <taxon>eudicotyledons</taxon>
        <taxon>Gunneridae</taxon>
        <taxon>Pentapetalae</taxon>
        <taxon>asterids</taxon>
        <taxon>lamiids</taxon>
        <taxon>Lamiales</taxon>
        <taxon>Orobanchaceae</taxon>
        <taxon>Pedicularideae</taxon>
        <taxon>Castillejinae</taxon>
        <taxon>Castilleja</taxon>
    </lineage>
</organism>
<name>A0ABD3D526_9LAMI</name>
<dbReference type="PANTHER" id="PTHR46361">
    <property type="entry name" value="ELECTRON CARRIER/ PROTEIN DISULFIDE OXIDOREDUCTASE"/>
    <property type="match status" value="1"/>
</dbReference>
<accession>A0ABD3D526</accession>
<comment type="caution">
    <text evidence="1">The sequence shown here is derived from an EMBL/GenBank/DDBJ whole genome shotgun (WGS) entry which is preliminary data.</text>
</comment>
<proteinExistence type="predicted"/>
<reference evidence="2" key="1">
    <citation type="journal article" date="2024" name="IScience">
        <title>Strigolactones Initiate the Formation of Haustorium-like Structures in Castilleja.</title>
        <authorList>
            <person name="Buerger M."/>
            <person name="Peterson D."/>
            <person name="Chory J."/>
        </authorList>
    </citation>
    <scope>NUCLEOTIDE SEQUENCE [LARGE SCALE GENOMIC DNA]</scope>
</reference>
<sequence>MAVGIGKQPATKHFIYSSCVRENEFEDGNHFYRFLEHEPFIPKCYNFREHEPFNFLCL</sequence>
<dbReference type="EMBL" id="JAVIJP010000027">
    <property type="protein sequence ID" value="KAL3635882.1"/>
    <property type="molecule type" value="Genomic_DNA"/>
</dbReference>
<dbReference type="AlphaFoldDB" id="A0ABD3D526"/>
<dbReference type="Proteomes" id="UP001632038">
    <property type="component" value="Unassembled WGS sequence"/>
</dbReference>
<dbReference type="PANTHER" id="PTHR46361:SF1">
    <property type="entry name" value="F26K24.21 PROTEIN"/>
    <property type="match status" value="1"/>
</dbReference>
<evidence type="ECO:0000313" key="2">
    <source>
        <dbReference type="Proteomes" id="UP001632038"/>
    </source>
</evidence>